<dbReference type="InterPro" id="IPR011042">
    <property type="entry name" value="6-blade_b-propeller_TolB-like"/>
</dbReference>
<comment type="caution">
    <text evidence="1">The sequence shown here is derived from an EMBL/GenBank/DDBJ whole genome shotgun (WGS) entry which is preliminary data.</text>
</comment>
<dbReference type="Proteomes" id="UP001207918">
    <property type="component" value="Unassembled WGS sequence"/>
</dbReference>
<gene>
    <name evidence="1" type="ORF">J6I44_15115</name>
</gene>
<evidence type="ECO:0000313" key="1">
    <source>
        <dbReference type="EMBL" id="MCW9708194.1"/>
    </source>
</evidence>
<accession>A0ABT3PQQ4</accession>
<dbReference type="EMBL" id="JAGGJA010000011">
    <property type="protein sequence ID" value="MCW9708194.1"/>
    <property type="molecule type" value="Genomic_DNA"/>
</dbReference>
<evidence type="ECO:0000313" key="2">
    <source>
        <dbReference type="Proteomes" id="UP001207918"/>
    </source>
</evidence>
<sequence length="376" mass="43210">MKNIRFLTFLGVVMLCWGCHSQVEKQSFPGPPDGLEITKEQFLDNNLADSMIIYEPDKLQTDSAGNVYVFDEAQMDIKVFSEEGRPLRIVGNRGRGPGEFISNSGFFVYRDSIYAFDQKLQRLNVFSTTGKAVTTHSLNVAAPVILKPLGKDHHLGIYSSYTGPESPSNTTYAREHDRDFSTGGKPFLKLTQLIPGLEDVEGVLKFYPGHFLMTDDYTFIYAPYFYNGKLYQFEKENGRWKNTNTYKGNVDRYPYTLLENSSGRYPDLTLSSIRLNKPLEFVVHNQSRGLLMHQDKIYHFTQCEFDNNREERVFGVGLFNTQMQPLGYVPIKRIPIAHKRGNTIGWHAEAMDSNGNIYIRERNIGNNNIWLLKFDW</sequence>
<dbReference type="Gene3D" id="2.120.10.30">
    <property type="entry name" value="TolB, C-terminal domain"/>
    <property type="match status" value="1"/>
</dbReference>
<name>A0ABT3PQQ4_9BACT</name>
<proteinExistence type="predicted"/>
<keyword evidence="2" id="KW-1185">Reference proteome</keyword>
<reference evidence="1 2" key="1">
    <citation type="submission" date="2021-03" db="EMBL/GenBank/DDBJ databases">
        <title>Aliifodinibius sp. nov., a new bacterium isolated from saline soil.</title>
        <authorList>
            <person name="Galisteo C."/>
            <person name="De La Haba R."/>
            <person name="Sanchez-Porro C."/>
            <person name="Ventosa A."/>
        </authorList>
    </citation>
    <scope>NUCLEOTIDE SEQUENCE [LARGE SCALE GENOMIC DNA]</scope>
    <source>
        <strain evidence="1 2">1BSP15-2V2</strain>
    </source>
</reference>
<organism evidence="1 2">
    <name type="scientific">Fodinibius salsisoli</name>
    <dbReference type="NCBI Taxonomy" id="2820877"/>
    <lineage>
        <taxon>Bacteria</taxon>
        <taxon>Pseudomonadati</taxon>
        <taxon>Balneolota</taxon>
        <taxon>Balneolia</taxon>
        <taxon>Balneolales</taxon>
        <taxon>Balneolaceae</taxon>
        <taxon>Fodinibius</taxon>
    </lineage>
</organism>
<dbReference type="Pfam" id="PF17170">
    <property type="entry name" value="DUF5128"/>
    <property type="match status" value="1"/>
</dbReference>
<dbReference type="RefSeq" id="WP_265766980.1">
    <property type="nucleotide sequence ID" value="NZ_JAGGJA010000011.1"/>
</dbReference>
<protein>
    <submittedName>
        <fullName evidence="1">6-bladed beta-propeller</fullName>
    </submittedName>
</protein>